<dbReference type="KEGG" id="lgi:LOTGIDRAFT_234410"/>
<dbReference type="EMBL" id="KB202620">
    <property type="protein sequence ID" value="ESO88833.1"/>
    <property type="molecule type" value="Genomic_DNA"/>
</dbReference>
<dbReference type="RefSeq" id="XP_009060503.1">
    <property type="nucleotide sequence ID" value="XM_009062255.1"/>
</dbReference>
<evidence type="ECO:0008006" key="3">
    <source>
        <dbReference type="Google" id="ProtNLM"/>
    </source>
</evidence>
<sequence length="135" mass="15965">MNVTRHRPYTRSQGKQSCSEVEELTHEQHIRLKQLQDCSEEVDSNMMAELSKSWDRRFSKYGKLLQLDDACLKNIRDRVREDDSVKRREELYQMLLTWKEKTGDPSVKNLIRLLTACGDYSPIKPLLTPSYWTND</sequence>
<reference evidence="1 2" key="1">
    <citation type="journal article" date="2013" name="Nature">
        <title>Insights into bilaterian evolution from three spiralian genomes.</title>
        <authorList>
            <person name="Simakov O."/>
            <person name="Marletaz F."/>
            <person name="Cho S.J."/>
            <person name="Edsinger-Gonzales E."/>
            <person name="Havlak P."/>
            <person name="Hellsten U."/>
            <person name="Kuo D.H."/>
            <person name="Larsson T."/>
            <person name="Lv J."/>
            <person name="Arendt D."/>
            <person name="Savage R."/>
            <person name="Osoegawa K."/>
            <person name="de Jong P."/>
            <person name="Grimwood J."/>
            <person name="Chapman J.A."/>
            <person name="Shapiro H."/>
            <person name="Aerts A."/>
            <person name="Otillar R.P."/>
            <person name="Terry A.Y."/>
            <person name="Boore J.L."/>
            <person name="Grigoriev I.V."/>
            <person name="Lindberg D.R."/>
            <person name="Seaver E.C."/>
            <person name="Weisblat D.A."/>
            <person name="Putnam N.H."/>
            <person name="Rokhsar D.S."/>
        </authorList>
    </citation>
    <scope>NUCLEOTIDE SEQUENCE [LARGE SCALE GENOMIC DNA]</scope>
</reference>
<evidence type="ECO:0000313" key="2">
    <source>
        <dbReference type="Proteomes" id="UP000030746"/>
    </source>
</evidence>
<dbReference type="AlphaFoldDB" id="V3ZCQ0"/>
<dbReference type="GeneID" id="20249531"/>
<proteinExistence type="predicted"/>
<dbReference type="SUPFAM" id="SSF47986">
    <property type="entry name" value="DEATH domain"/>
    <property type="match status" value="1"/>
</dbReference>
<dbReference type="HOGENOM" id="CLU_1888120_0_0_1"/>
<dbReference type="Proteomes" id="UP000030746">
    <property type="component" value="Unassembled WGS sequence"/>
</dbReference>
<dbReference type="InterPro" id="IPR011029">
    <property type="entry name" value="DEATH-like_dom_sf"/>
</dbReference>
<organism evidence="1 2">
    <name type="scientific">Lottia gigantea</name>
    <name type="common">Giant owl limpet</name>
    <dbReference type="NCBI Taxonomy" id="225164"/>
    <lineage>
        <taxon>Eukaryota</taxon>
        <taxon>Metazoa</taxon>
        <taxon>Spiralia</taxon>
        <taxon>Lophotrochozoa</taxon>
        <taxon>Mollusca</taxon>
        <taxon>Gastropoda</taxon>
        <taxon>Patellogastropoda</taxon>
        <taxon>Lottioidea</taxon>
        <taxon>Lottiidae</taxon>
        <taxon>Lottia</taxon>
    </lineage>
</organism>
<keyword evidence="2" id="KW-1185">Reference proteome</keyword>
<gene>
    <name evidence="1" type="ORF">LOTGIDRAFT_234410</name>
</gene>
<dbReference type="CDD" id="cd01670">
    <property type="entry name" value="Death"/>
    <property type="match status" value="1"/>
</dbReference>
<dbReference type="CTD" id="20249531"/>
<evidence type="ECO:0000313" key="1">
    <source>
        <dbReference type="EMBL" id="ESO88833.1"/>
    </source>
</evidence>
<dbReference type="Gene3D" id="1.10.533.10">
    <property type="entry name" value="Death Domain, Fas"/>
    <property type="match status" value="1"/>
</dbReference>
<accession>V3ZCQ0</accession>
<protein>
    <recommendedName>
        <fullName evidence="3">Death domain-containing protein</fullName>
    </recommendedName>
</protein>
<name>V3ZCQ0_LOTGI</name>